<evidence type="ECO:0000256" key="3">
    <source>
        <dbReference type="ARBA" id="ARBA00022786"/>
    </source>
</evidence>
<evidence type="ECO:0000256" key="2">
    <source>
        <dbReference type="ARBA" id="ARBA00012483"/>
    </source>
</evidence>
<keyword evidence="4" id="KW-0732">Signal</keyword>
<dbReference type="PANTHER" id="PTHR45647:SF93">
    <property type="entry name" value="KINASE WITH ADENINE NUCLEOTIDE ALPHA HYDROLASES-LIKE DOMAIN-CONTAINING PROTEIN"/>
    <property type="match status" value="1"/>
</dbReference>
<evidence type="ECO:0000256" key="1">
    <source>
        <dbReference type="ARBA" id="ARBA00000900"/>
    </source>
</evidence>
<organism evidence="6 7">
    <name type="scientific">Spinacia oleracea</name>
    <name type="common">Spinach</name>
    <dbReference type="NCBI Taxonomy" id="3562"/>
    <lineage>
        <taxon>Eukaryota</taxon>
        <taxon>Viridiplantae</taxon>
        <taxon>Streptophyta</taxon>
        <taxon>Embryophyta</taxon>
        <taxon>Tracheophyta</taxon>
        <taxon>Spermatophyta</taxon>
        <taxon>Magnoliopsida</taxon>
        <taxon>eudicotyledons</taxon>
        <taxon>Gunneridae</taxon>
        <taxon>Pentapetalae</taxon>
        <taxon>Caryophyllales</taxon>
        <taxon>Chenopodiaceae</taxon>
        <taxon>Chenopodioideae</taxon>
        <taxon>Anserineae</taxon>
        <taxon>Spinacia</taxon>
    </lineage>
</organism>
<dbReference type="InterPro" id="IPR051348">
    <property type="entry name" value="U-box_ubiquitin_ligases"/>
</dbReference>
<proteinExistence type="predicted"/>
<evidence type="ECO:0000313" key="7">
    <source>
        <dbReference type="RefSeq" id="XP_056698426.1"/>
    </source>
</evidence>
<dbReference type="GeneID" id="110795874"/>
<dbReference type="SUPFAM" id="SSF52402">
    <property type="entry name" value="Adenine nucleotide alpha hydrolases-like"/>
    <property type="match status" value="1"/>
</dbReference>
<sequence>MFLPSLPLFTFSFPLFLFFLHPKERETIGGRAGPGMALTLSDDLEPMPINTTAAAVDKDKHSQYAVKWAVDHLLCNNRMLILIHVKQRNPNGTDGVTEGLDPEIQNIFIPYRGFCARKMVQVKEVVLDDADVARAIVDYVNNNNITNIVMGASTRNAIKNSYRTFKKPDVPSHVTKYAPEFCSVYVIAKSKLSNLRSAQRPFASSSASPNRLPCLVGPAIQPQPQPTVEQPQPIDDFNTRMFQDGSLKWIKVTFCCCNPPKISEIRMSDTLSNPGRPTYKCRFCGFFAWVNEEDIIGSAEEVFVEQRMIAGVKETLDEFIKYIKLVVKIAGILYFVHVLFVVSM</sequence>
<evidence type="ECO:0000256" key="4">
    <source>
        <dbReference type="SAM" id="SignalP"/>
    </source>
</evidence>
<evidence type="ECO:0000313" key="6">
    <source>
        <dbReference type="Proteomes" id="UP000813463"/>
    </source>
</evidence>
<reference evidence="6" key="1">
    <citation type="journal article" date="2021" name="Nat. Commun.">
        <title>Genomic analyses provide insights into spinach domestication and the genetic basis of agronomic traits.</title>
        <authorList>
            <person name="Cai X."/>
            <person name="Sun X."/>
            <person name="Xu C."/>
            <person name="Sun H."/>
            <person name="Wang X."/>
            <person name="Ge C."/>
            <person name="Zhang Z."/>
            <person name="Wang Q."/>
            <person name="Fei Z."/>
            <person name="Jiao C."/>
            <person name="Wang Q."/>
        </authorList>
    </citation>
    <scope>NUCLEOTIDE SEQUENCE [LARGE SCALE GENOMIC DNA]</scope>
    <source>
        <strain evidence="6">cv. Varoflay</strain>
    </source>
</reference>
<gene>
    <name evidence="7" type="primary">LOC110795874</name>
</gene>
<comment type="catalytic activity">
    <reaction evidence="1">
        <text>S-ubiquitinyl-[E2 ubiquitin-conjugating enzyme]-L-cysteine + [acceptor protein]-L-lysine = [E2 ubiquitin-conjugating enzyme]-L-cysteine + N(6)-ubiquitinyl-[acceptor protein]-L-lysine.</text>
        <dbReference type="EC" id="2.3.2.27"/>
    </reaction>
</comment>
<dbReference type="Pfam" id="PF00582">
    <property type="entry name" value="Usp"/>
    <property type="match status" value="1"/>
</dbReference>
<keyword evidence="6" id="KW-1185">Reference proteome</keyword>
<feature type="chain" id="PRO_5045274385" description="RING-type E3 ubiquitin transferase" evidence="4">
    <location>
        <begin position="26"/>
        <end position="344"/>
    </location>
</feature>
<dbReference type="Proteomes" id="UP000813463">
    <property type="component" value="Chromosome 1"/>
</dbReference>
<evidence type="ECO:0000259" key="5">
    <source>
        <dbReference type="Pfam" id="PF00582"/>
    </source>
</evidence>
<dbReference type="RefSeq" id="XP_056698426.1">
    <property type="nucleotide sequence ID" value="XM_056842448.1"/>
</dbReference>
<dbReference type="PANTHER" id="PTHR45647">
    <property type="entry name" value="OS02G0152300 PROTEIN"/>
    <property type="match status" value="1"/>
</dbReference>
<keyword evidence="3" id="KW-0833">Ubl conjugation pathway</keyword>
<dbReference type="InterPro" id="IPR014729">
    <property type="entry name" value="Rossmann-like_a/b/a_fold"/>
</dbReference>
<protein>
    <recommendedName>
        <fullName evidence="2">RING-type E3 ubiquitin transferase</fullName>
        <ecNumber evidence="2">2.3.2.27</ecNumber>
    </recommendedName>
</protein>
<dbReference type="InterPro" id="IPR006016">
    <property type="entry name" value="UspA"/>
</dbReference>
<dbReference type="Gene3D" id="3.40.50.620">
    <property type="entry name" value="HUPs"/>
    <property type="match status" value="1"/>
</dbReference>
<name>A0ABM3RS40_SPIOL</name>
<accession>A0ABM3RS40</accession>
<reference evidence="7" key="2">
    <citation type="submission" date="2025-08" db="UniProtKB">
        <authorList>
            <consortium name="RefSeq"/>
        </authorList>
    </citation>
    <scope>IDENTIFICATION</scope>
    <source>
        <tissue evidence="7">Leaf</tissue>
    </source>
</reference>
<feature type="domain" description="UspA" evidence="5">
    <location>
        <begin position="54"/>
        <end position="159"/>
    </location>
</feature>
<dbReference type="EC" id="2.3.2.27" evidence="2"/>
<feature type="signal peptide" evidence="4">
    <location>
        <begin position="1"/>
        <end position="25"/>
    </location>
</feature>